<evidence type="ECO:0000313" key="5">
    <source>
        <dbReference type="Proteomes" id="UP001230504"/>
    </source>
</evidence>
<dbReference type="PANTHER" id="PTHR10281:SF76">
    <property type="entry name" value="CALCUTTA CUP-RELATED"/>
    <property type="match status" value="1"/>
</dbReference>
<dbReference type="InterPro" id="IPR036400">
    <property type="entry name" value="Cyt_B5-like_heme/steroid_sf"/>
</dbReference>
<dbReference type="SUPFAM" id="SSF55856">
    <property type="entry name" value="Cytochrome b5-like heme/steroid binding domain"/>
    <property type="match status" value="1"/>
</dbReference>
<organism evidence="4 5">
    <name type="scientific">Colletotrichum navitas</name>
    <dbReference type="NCBI Taxonomy" id="681940"/>
    <lineage>
        <taxon>Eukaryota</taxon>
        <taxon>Fungi</taxon>
        <taxon>Dikarya</taxon>
        <taxon>Ascomycota</taxon>
        <taxon>Pezizomycotina</taxon>
        <taxon>Sordariomycetes</taxon>
        <taxon>Hypocreomycetidae</taxon>
        <taxon>Glomerellales</taxon>
        <taxon>Glomerellaceae</taxon>
        <taxon>Colletotrichum</taxon>
        <taxon>Colletotrichum graminicola species complex</taxon>
    </lineage>
</organism>
<dbReference type="Proteomes" id="UP001230504">
    <property type="component" value="Unassembled WGS sequence"/>
</dbReference>
<dbReference type="GO" id="GO:0016020">
    <property type="term" value="C:membrane"/>
    <property type="evidence" value="ECO:0007669"/>
    <property type="project" value="TreeGrafter"/>
</dbReference>
<dbReference type="InterPro" id="IPR050577">
    <property type="entry name" value="MAPR/NEUFC/NENF-like"/>
</dbReference>
<name>A0AAD8Q1B8_9PEZI</name>
<sequence length="407" mass="45896">MYGVQVILSWMESINLQLMGGDSDLNDFNFDGLWFSPQKKNREFPTCSIYESPNLQCVVQVGFGTVSFTFALLEAFAVPTLSAAGEAHEASRMLECPRHPSRCFSVFGPFPSFLAIFAHCIPSSPPNAPPNGTDAAAAMADDTTSVRQRKPVQEVEDEDNLFAGTPAENSRGKKSKKSKKAKGETEEYSPYLDILRVLSFLFLASCALSYLQSSGESFFWGHKNKPWYMRPSYWKAKWNGPLYLTPEELLQYDGSDPEKPIYLAINHTIFDVSANPRIYGPGGSYNVFAGRDASRGFVTGCFMEDRTPDMRGVEEMFLPLDDPEVDRHWSYDDMQRLREEELAAARARVHEALKHWVDFFTNSDKYGVVGKVKRDPDWLAKEKEKKLCAQAQKARVKRKVPGQEGQN</sequence>
<dbReference type="InterPro" id="IPR001199">
    <property type="entry name" value="Cyt_B5-like_heme/steroid-bd"/>
</dbReference>
<dbReference type="Pfam" id="PF00173">
    <property type="entry name" value="Cyt-b5"/>
    <property type="match status" value="1"/>
</dbReference>
<dbReference type="GeneID" id="85446970"/>
<accession>A0AAD8Q1B8</accession>
<comment type="similarity">
    <text evidence="1">Belongs to the cytochrome b5 family. MAPR subfamily.</text>
</comment>
<dbReference type="GO" id="GO:0012505">
    <property type="term" value="C:endomembrane system"/>
    <property type="evidence" value="ECO:0007669"/>
    <property type="project" value="TreeGrafter"/>
</dbReference>
<dbReference type="FunFam" id="3.10.120.10:FF:000018">
    <property type="entry name" value="Heme/steroid binding domain protein, putative"/>
    <property type="match status" value="1"/>
</dbReference>
<dbReference type="RefSeq" id="XP_060414951.1">
    <property type="nucleotide sequence ID" value="XM_060562730.1"/>
</dbReference>
<feature type="domain" description="Cytochrome b5 heme-binding" evidence="3">
    <location>
        <begin position="244"/>
        <end position="326"/>
    </location>
</feature>
<feature type="region of interest" description="Disordered" evidence="2">
    <location>
        <begin position="128"/>
        <end position="182"/>
    </location>
</feature>
<evidence type="ECO:0000313" key="4">
    <source>
        <dbReference type="EMBL" id="KAK1593665.1"/>
    </source>
</evidence>
<reference evidence="4" key="1">
    <citation type="submission" date="2021-06" db="EMBL/GenBank/DDBJ databases">
        <title>Comparative genomics, transcriptomics and evolutionary studies reveal genomic signatures of adaptation to plant cell wall in hemibiotrophic fungi.</title>
        <authorList>
            <consortium name="DOE Joint Genome Institute"/>
            <person name="Baroncelli R."/>
            <person name="Diaz J.F."/>
            <person name="Benocci T."/>
            <person name="Peng M."/>
            <person name="Battaglia E."/>
            <person name="Haridas S."/>
            <person name="Andreopoulos W."/>
            <person name="Labutti K."/>
            <person name="Pangilinan J."/>
            <person name="Floch G.L."/>
            <person name="Makela M.R."/>
            <person name="Henrissat B."/>
            <person name="Grigoriev I.V."/>
            <person name="Crouch J.A."/>
            <person name="De Vries R.P."/>
            <person name="Sukno S.A."/>
            <person name="Thon M.R."/>
        </authorList>
    </citation>
    <scope>NUCLEOTIDE SEQUENCE</scope>
    <source>
        <strain evidence="4">CBS 125086</strain>
    </source>
</reference>
<comment type="caution">
    <text evidence="4">The sequence shown here is derived from an EMBL/GenBank/DDBJ whole genome shotgun (WGS) entry which is preliminary data.</text>
</comment>
<dbReference type="AlphaFoldDB" id="A0AAD8Q1B8"/>
<dbReference type="Gene3D" id="3.10.120.10">
    <property type="entry name" value="Cytochrome b5-like heme/steroid binding domain"/>
    <property type="match status" value="1"/>
</dbReference>
<feature type="compositionally biased region" description="Low complexity" evidence="2">
    <location>
        <begin position="133"/>
        <end position="143"/>
    </location>
</feature>
<keyword evidence="5" id="KW-1185">Reference proteome</keyword>
<evidence type="ECO:0000259" key="3">
    <source>
        <dbReference type="SMART" id="SM01117"/>
    </source>
</evidence>
<dbReference type="EMBL" id="JAHLJV010000024">
    <property type="protein sequence ID" value="KAK1593665.1"/>
    <property type="molecule type" value="Genomic_DNA"/>
</dbReference>
<evidence type="ECO:0000256" key="1">
    <source>
        <dbReference type="ARBA" id="ARBA00038357"/>
    </source>
</evidence>
<dbReference type="PANTHER" id="PTHR10281">
    <property type="entry name" value="MEMBRANE-ASSOCIATED PROGESTERONE RECEPTOR COMPONENT-RELATED"/>
    <property type="match status" value="1"/>
</dbReference>
<proteinExistence type="inferred from homology"/>
<dbReference type="SMART" id="SM01117">
    <property type="entry name" value="Cyt-b5"/>
    <property type="match status" value="1"/>
</dbReference>
<protein>
    <recommendedName>
        <fullName evidence="3">Cytochrome b5 heme-binding domain-containing protein</fullName>
    </recommendedName>
</protein>
<gene>
    <name evidence="4" type="ORF">LY79DRAFT_658843</name>
</gene>
<evidence type="ECO:0000256" key="2">
    <source>
        <dbReference type="SAM" id="MobiDB-lite"/>
    </source>
</evidence>